<dbReference type="Proteomes" id="UP000510821">
    <property type="component" value="Chromosome"/>
</dbReference>
<dbReference type="CDD" id="cd02440">
    <property type="entry name" value="AdoMet_MTases"/>
    <property type="match status" value="1"/>
</dbReference>
<organism evidence="1 2">
    <name type="scientific">Fermentimicrarchaeum limneticum</name>
    <dbReference type="NCBI Taxonomy" id="2795018"/>
    <lineage>
        <taxon>Archaea</taxon>
        <taxon>Candidatus Micrarchaeota</taxon>
        <taxon>Candidatus Fermentimicrarchaeales</taxon>
        <taxon>Candidatus Fermentimicrarchaeaceae</taxon>
        <taxon>Candidatus Fermentimicrarchaeum</taxon>
    </lineage>
</organism>
<dbReference type="Pfam" id="PF13489">
    <property type="entry name" value="Methyltransf_23"/>
    <property type="match status" value="1"/>
</dbReference>
<sequence length="202" mass="23287">MARIDWHRFVNNIKPLIKGKKILAIGCSDGGNDLAFGDKESLGVDCDKQALKRARDKGLRVRYGFAGKTDLHGEKFEVVTIIHLLEHLETRKEVCDTLKSAYDVLENGGTLIVATPYAYDSSAWTNWEHVRCFTMNSLSVLIENAGFRILDSYSYWHIPFEPYLLNHGIGNFRFPFKRDYILKLFANFNLVRDLWIIARKEK</sequence>
<name>A0A7D6BB15_FERL1</name>
<dbReference type="SUPFAM" id="SSF53335">
    <property type="entry name" value="S-adenosyl-L-methionine-dependent methyltransferases"/>
    <property type="match status" value="1"/>
</dbReference>
<dbReference type="KEGG" id="flt:Sv326_1262"/>
<gene>
    <name evidence="1" type="ORF">Sv326_1262</name>
</gene>
<reference evidence="2" key="1">
    <citation type="submission" date="2020-07" db="EMBL/GenBank/DDBJ databases">
        <title>Metabolic diversity and evolutionary history of the archaeal phylum ###Micrarchaeota### uncovered from a freshwater lake metagenome.</title>
        <authorList>
            <person name="Kadnikov V.V."/>
            <person name="Savvichev A.S."/>
            <person name="Mardanov A.V."/>
            <person name="Beletsky A.V."/>
            <person name="Chupakov A.V."/>
            <person name="Kokryatskaya N.M."/>
            <person name="Pimenov N.V."/>
            <person name="Ravin N.V."/>
        </authorList>
    </citation>
    <scope>NUCLEOTIDE SEQUENCE [LARGE SCALE GENOMIC DNA]</scope>
</reference>
<evidence type="ECO:0000313" key="2">
    <source>
        <dbReference type="Proteomes" id="UP000510821"/>
    </source>
</evidence>
<dbReference type="EMBL" id="CP058998">
    <property type="protein sequence ID" value="QLJ53437.1"/>
    <property type="molecule type" value="Genomic_DNA"/>
</dbReference>
<dbReference type="AlphaFoldDB" id="A0A7D6BB15"/>
<protein>
    <submittedName>
        <fullName evidence="1">Uncharacterized protein</fullName>
    </submittedName>
</protein>
<dbReference type="Gene3D" id="3.40.50.150">
    <property type="entry name" value="Vaccinia Virus protein VP39"/>
    <property type="match status" value="1"/>
</dbReference>
<dbReference type="InterPro" id="IPR029063">
    <property type="entry name" value="SAM-dependent_MTases_sf"/>
</dbReference>
<accession>A0A7D6BB15</accession>
<proteinExistence type="predicted"/>
<dbReference type="PANTHER" id="PTHR43861">
    <property type="entry name" value="TRANS-ACONITATE 2-METHYLTRANSFERASE-RELATED"/>
    <property type="match status" value="1"/>
</dbReference>
<evidence type="ECO:0000313" key="1">
    <source>
        <dbReference type="EMBL" id="QLJ53437.1"/>
    </source>
</evidence>